<evidence type="ECO:0000313" key="13">
    <source>
        <dbReference type="Proteomes" id="UP001499841"/>
    </source>
</evidence>
<gene>
    <name evidence="9" type="primary">xerC</name>
    <name evidence="12" type="ORF">GCM10022262_10820</name>
</gene>
<dbReference type="Gene3D" id="1.10.150.130">
    <property type="match status" value="1"/>
</dbReference>
<keyword evidence="6 9" id="KW-0238">DNA-binding</keyword>
<comment type="function">
    <text evidence="9">Site-specific tyrosine recombinase, which acts by catalyzing the cutting and rejoining of the recombining DNA molecules. The XerC-XerD complex is essential to convert dimers of the bacterial chromosome into monomers to permit their segregation at cell division. It also contributes to the segregational stability of plasmids.</text>
</comment>
<dbReference type="RefSeq" id="WP_345038540.1">
    <property type="nucleotide sequence ID" value="NZ_BAABBA010000004.1"/>
</dbReference>
<sequence>MDATGTVLEGFGRHLSLQRNLSAHTVRAYLGDVTSLLEHLDERGTALADLDLTALRSWLVGQQRRGMSRATLARRVAAVRTFCTWAARSGHLSSDVGARLRSPRPDRHLPAVLGVEDAAGLLRTAEELAGDDDPLHLRDWAALELLYATGVRVSELVGADVTDVDLGERTVRVTGKGDKERVVPFGVPAGRAVAAWLDRGRPRLVGPGSGAALFLGARGGRLDPRTVRGVLHRLTAVAGVHDLAPHGLRHSTATHLLAGGSDLRTVQEVLGHSSLATTQRYTHVTPERLRAAYTQAHPRA</sequence>
<dbReference type="Proteomes" id="UP001499841">
    <property type="component" value="Unassembled WGS sequence"/>
</dbReference>
<dbReference type="InterPro" id="IPR044068">
    <property type="entry name" value="CB"/>
</dbReference>
<evidence type="ECO:0000259" key="10">
    <source>
        <dbReference type="PROSITE" id="PS51898"/>
    </source>
</evidence>
<dbReference type="InterPro" id="IPR002104">
    <property type="entry name" value="Integrase_catalytic"/>
</dbReference>
<feature type="active site" evidence="9">
    <location>
        <position position="246"/>
    </location>
</feature>
<feature type="domain" description="Tyr recombinase" evidence="10">
    <location>
        <begin position="108"/>
        <end position="294"/>
    </location>
</feature>
<protein>
    <recommendedName>
        <fullName evidence="9">Tyrosine recombinase XerC</fullName>
    </recommendedName>
</protein>
<keyword evidence="13" id="KW-1185">Reference proteome</keyword>
<evidence type="ECO:0000256" key="1">
    <source>
        <dbReference type="ARBA" id="ARBA00004496"/>
    </source>
</evidence>
<keyword evidence="4 9" id="KW-0159">Chromosome partition</keyword>
<dbReference type="PROSITE" id="PS51898">
    <property type="entry name" value="TYR_RECOMBINASE"/>
    <property type="match status" value="1"/>
</dbReference>
<accession>A0ABP8ESH6</accession>
<comment type="similarity">
    <text evidence="9">Belongs to the 'phage' integrase family. XerC subfamily.</text>
</comment>
<evidence type="ECO:0000256" key="6">
    <source>
        <dbReference type="ARBA" id="ARBA00023125"/>
    </source>
</evidence>
<evidence type="ECO:0000256" key="9">
    <source>
        <dbReference type="HAMAP-Rule" id="MF_01808"/>
    </source>
</evidence>
<keyword evidence="7 9" id="KW-0233">DNA recombination</keyword>
<dbReference type="InterPro" id="IPR004107">
    <property type="entry name" value="Integrase_SAM-like_N"/>
</dbReference>
<feature type="active site" evidence="9">
    <location>
        <position position="249"/>
    </location>
</feature>
<dbReference type="EMBL" id="BAABBA010000004">
    <property type="protein sequence ID" value="GAA4286723.1"/>
    <property type="molecule type" value="Genomic_DNA"/>
</dbReference>
<reference evidence="13" key="1">
    <citation type="journal article" date="2019" name="Int. J. Syst. Evol. Microbiol.">
        <title>The Global Catalogue of Microorganisms (GCM) 10K type strain sequencing project: providing services to taxonomists for standard genome sequencing and annotation.</title>
        <authorList>
            <consortium name="The Broad Institute Genomics Platform"/>
            <consortium name="The Broad Institute Genome Sequencing Center for Infectious Disease"/>
            <person name="Wu L."/>
            <person name="Ma J."/>
        </authorList>
    </citation>
    <scope>NUCLEOTIDE SEQUENCE [LARGE SCALE GENOMIC DNA]</scope>
    <source>
        <strain evidence="13">JCM 17459</strain>
    </source>
</reference>
<dbReference type="PANTHER" id="PTHR30349">
    <property type="entry name" value="PHAGE INTEGRASE-RELATED"/>
    <property type="match status" value="1"/>
</dbReference>
<keyword evidence="2 9" id="KW-0963">Cytoplasm</keyword>
<dbReference type="PANTHER" id="PTHR30349:SF77">
    <property type="entry name" value="TYROSINE RECOMBINASE XERC"/>
    <property type="match status" value="1"/>
</dbReference>
<feature type="active site" description="O-(3'-phospho-DNA)-tyrosine intermediate" evidence="9">
    <location>
        <position position="281"/>
    </location>
</feature>
<feature type="active site" evidence="9">
    <location>
        <position position="176"/>
    </location>
</feature>
<comment type="subcellular location">
    <subcellularLocation>
        <location evidence="1 9">Cytoplasm</location>
    </subcellularLocation>
</comment>
<dbReference type="Gene3D" id="1.10.443.10">
    <property type="entry name" value="Intergrase catalytic core"/>
    <property type="match status" value="1"/>
</dbReference>
<dbReference type="SUPFAM" id="SSF56349">
    <property type="entry name" value="DNA breaking-rejoining enzymes"/>
    <property type="match status" value="1"/>
</dbReference>
<evidence type="ECO:0000259" key="11">
    <source>
        <dbReference type="PROSITE" id="PS51900"/>
    </source>
</evidence>
<dbReference type="HAMAP" id="MF_01808">
    <property type="entry name" value="Recomb_XerC_XerD"/>
    <property type="match status" value="1"/>
</dbReference>
<comment type="caution">
    <text evidence="12">The sequence shown here is derived from an EMBL/GenBank/DDBJ whole genome shotgun (WGS) entry which is preliminary data.</text>
</comment>
<evidence type="ECO:0000256" key="5">
    <source>
        <dbReference type="ARBA" id="ARBA00022908"/>
    </source>
</evidence>
<dbReference type="InterPro" id="IPR011010">
    <property type="entry name" value="DNA_brk_join_enz"/>
</dbReference>
<comment type="subunit">
    <text evidence="9">Forms a cyclic heterotetrameric complex composed of two molecules of XerC and two molecules of XerD.</text>
</comment>
<dbReference type="InterPro" id="IPR050090">
    <property type="entry name" value="Tyrosine_recombinase_XerCD"/>
</dbReference>
<evidence type="ECO:0000313" key="12">
    <source>
        <dbReference type="EMBL" id="GAA4286723.1"/>
    </source>
</evidence>
<feature type="active site" evidence="9">
    <location>
        <position position="152"/>
    </location>
</feature>
<feature type="domain" description="Core-binding (CB)" evidence="11">
    <location>
        <begin position="2"/>
        <end position="87"/>
    </location>
</feature>
<dbReference type="PROSITE" id="PS51900">
    <property type="entry name" value="CB"/>
    <property type="match status" value="1"/>
</dbReference>
<evidence type="ECO:0000256" key="7">
    <source>
        <dbReference type="ARBA" id="ARBA00023172"/>
    </source>
</evidence>
<name>A0ABP8ESH6_9MICO</name>
<dbReference type="Pfam" id="PF02899">
    <property type="entry name" value="Phage_int_SAM_1"/>
    <property type="match status" value="1"/>
</dbReference>
<evidence type="ECO:0000256" key="3">
    <source>
        <dbReference type="ARBA" id="ARBA00022618"/>
    </source>
</evidence>
<dbReference type="InterPro" id="IPR010998">
    <property type="entry name" value="Integrase_recombinase_N"/>
</dbReference>
<keyword evidence="3 9" id="KW-0132">Cell division</keyword>
<evidence type="ECO:0000256" key="8">
    <source>
        <dbReference type="ARBA" id="ARBA00023306"/>
    </source>
</evidence>
<evidence type="ECO:0000256" key="4">
    <source>
        <dbReference type="ARBA" id="ARBA00022829"/>
    </source>
</evidence>
<dbReference type="CDD" id="cd00798">
    <property type="entry name" value="INT_XerDC_C"/>
    <property type="match status" value="1"/>
</dbReference>
<dbReference type="Pfam" id="PF00589">
    <property type="entry name" value="Phage_integrase"/>
    <property type="match status" value="1"/>
</dbReference>
<feature type="active site" evidence="9">
    <location>
        <position position="272"/>
    </location>
</feature>
<dbReference type="NCBIfam" id="NF001399">
    <property type="entry name" value="PRK00283.1"/>
    <property type="match status" value="1"/>
</dbReference>
<dbReference type="InterPro" id="IPR013762">
    <property type="entry name" value="Integrase-like_cat_sf"/>
</dbReference>
<evidence type="ECO:0000256" key="2">
    <source>
        <dbReference type="ARBA" id="ARBA00022490"/>
    </source>
</evidence>
<dbReference type="InterPro" id="IPR023009">
    <property type="entry name" value="Tyrosine_recombinase_XerC/XerD"/>
</dbReference>
<keyword evidence="8 9" id="KW-0131">Cell cycle</keyword>
<keyword evidence="5 9" id="KW-0229">DNA integration</keyword>
<organism evidence="12 13">
    <name type="scientific">Georgenia daeguensis</name>
    <dbReference type="NCBI Taxonomy" id="908355"/>
    <lineage>
        <taxon>Bacteria</taxon>
        <taxon>Bacillati</taxon>
        <taxon>Actinomycetota</taxon>
        <taxon>Actinomycetes</taxon>
        <taxon>Micrococcales</taxon>
        <taxon>Bogoriellaceae</taxon>
        <taxon>Georgenia</taxon>
    </lineage>
</organism>
<proteinExistence type="inferred from homology"/>